<accession>A0A1V9E3U2</accession>
<keyword evidence="3" id="KW-1185">Reference proteome</keyword>
<proteinExistence type="predicted"/>
<comment type="caution">
    <text evidence="2">The sequence shown here is derived from an EMBL/GenBank/DDBJ whole genome shotgun (WGS) entry which is preliminary data.</text>
</comment>
<protein>
    <recommendedName>
        <fullName evidence="1">Novel STAND NTPase 1 domain-containing protein</fullName>
    </recommendedName>
</protein>
<dbReference type="Proteomes" id="UP000192610">
    <property type="component" value="Unassembled WGS sequence"/>
</dbReference>
<feature type="domain" description="Novel STAND NTPase 1" evidence="1">
    <location>
        <begin position="9"/>
        <end position="248"/>
    </location>
</feature>
<organism evidence="2 3">
    <name type="scientific">Niastella yeongjuensis</name>
    <dbReference type="NCBI Taxonomy" id="354355"/>
    <lineage>
        <taxon>Bacteria</taxon>
        <taxon>Pseudomonadati</taxon>
        <taxon>Bacteroidota</taxon>
        <taxon>Chitinophagia</taxon>
        <taxon>Chitinophagales</taxon>
        <taxon>Chitinophagaceae</taxon>
        <taxon>Niastella</taxon>
    </lineage>
</organism>
<dbReference type="InterPro" id="IPR027417">
    <property type="entry name" value="P-loop_NTPase"/>
</dbReference>
<dbReference type="InterPro" id="IPR049052">
    <property type="entry name" value="nSTAND1"/>
</dbReference>
<dbReference type="Pfam" id="PF20703">
    <property type="entry name" value="nSTAND1"/>
    <property type="match status" value="1"/>
</dbReference>
<dbReference type="AlphaFoldDB" id="A0A1V9E3U2"/>
<dbReference type="SUPFAM" id="SSF52540">
    <property type="entry name" value="P-loop containing nucleoside triphosphate hydrolases"/>
    <property type="match status" value="1"/>
</dbReference>
<sequence>MENTVTYRYPGVRPFAETDSDVFFGRKEDVSKLYKLIMLEKTVILFGKSGQGKSSILNAGILPMLKDKKASQRFQYFPIDIRVGKVEGKEESPLKKLILKLNELLPDTEESAFLEDYCQPDSLWLHIKRKQSIEHHRFILIFDQFEEFFAYKEKDQFTFRWELAEILTTEIPQHLHENMDKMSEANQLFLSKHFDVKIVFAIRSDRLSLFHSIKDAIPCIFNGQYEIKGLRHEQAKEAIIEPARINDEKFTIHTFEYDPASLNIILSELTGIQEDGKETIEAFHLQIICQGCEIKIEDKLKKGEIDAVINVEDLPEFKNLYEQYYTRQIERLPGNLKGQAQEFLEHEFIFEDERTGEKRRLSVDGNILRRKIAETGVKEDLLAILENSFLIRREANSVGGFNYEISHDTILEPILKERDKRVLHAFMDKYYKVLLKKVRRKTTQKLIAGGMLILLVSWFLAWKWDPLYFNYITYMNSGEKRTKPVIKHNDKLNAVVSYLTDDLKNAAKQINHDTSILPWESSQIIAALNKEVSDSAKEDFYQLTSGKIDANQCCCWNERKNEKDLGVTGWVTSSIGILGLLKDYPCNSIDSLMSYQLEDGSWSMVPIEKNLTKYGSTYATCHVLRALHNNLPNISDVTYRRKVEQSINAGAEWLLKNRFGTTPALWNDYPKVKNYESLLCKSLSGLAIHTLNIIRYATPELNRNWLSNLKKSEDTTDIGYRERSGMLYQTSASRVYYGDFTRHLLIPWIIIATVDAYKDGNFEQQVAANMHLNKILERLNKETIADYPYFTKAEILIALRTLQGNGFSFN</sequence>
<dbReference type="EMBL" id="LVXG01000067">
    <property type="protein sequence ID" value="OQP40684.1"/>
    <property type="molecule type" value="Genomic_DNA"/>
</dbReference>
<dbReference type="OrthoDB" id="1090410at2"/>
<evidence type="ECO:0000313" key="3">
    <source>
        <dbReference type="Proteomes" id="UP000192610"/>
    </source>
</evidence>
<dbReference type="SUPFAM" id="SSF48239">
    <property type="entry name" value="Terpenoid cyclases/Protein prenyltransferases"/>
    <property type="match status" value="1"/>
</dbReference>
<name>A0A1V9E3U2_9BACT</name>
<dbReference type="InterPro" id="IPR008930">
    <property type="entry name" value="Terpenoid_cyclase/PrenylTrfase"/>
</dbReference>
<dbReference type="RefSeq" id="WP_081203659.1">
    <property type="nucleotide sequence ID" value="NZ_FOCZ01000007.1"/>
</dbReference>
<evidence type="ECO:0000313" key="2">
    <source>
        <dbReference type="EMBL" id="OQP40684.1"/>
    </source>
</evidence>
<dbReference type="Gene3D" id="3.40.50.300">
    <property type="entry name" value="P-loop containing nucleotide triphosphate hydrolases"/>
    <property type="match status" value="1"/>
</dbReference>
<evidence type="ECO:0000259" key="1">
    <source>
        <dbReference type="Pfam" id="PF20703"/>
    </source>
</evidence>
<gene>
    <name evidence="2" type="ORF">A4H97_13755</name>
</gene>
<dbReference type="STRING" id="354355.SAMN05660816_04306"/>
<reference evidence="3" key="1">
    <citation type="submission" date="2016-04" db="EMBL/GenBank/DDBJ databases">
        <authorList>
            <person name="Chen L."/>
            <person name="Zhuang W."/>
            <person name="Wang G."/>
        </authorList>
    </citation>
    <scope>NUCLEOTIDE SEQUENCE [LARGE SCALE GENOMIC DNA]</scope>
    <source>
        <strain evidence="3">17621</strain>
    </source>
</reference>